<sequence length="763" mass="80686">MKFQNVPLLLLDVSSTKHGRMIVGATLVGGMKKMTALAFLSGVLWSPPSPGQEWIHDEAQWGPPDAPFLLSDSTLYIGGSFESARGVRIDDAVAAIHVKGDTGLHLSGVVSSVNGSTAGLEKLGPGRLALSGLNTFHGNTQLRDGTLHIAGSDALGKRTNALLAYQGSVLSYAPGATVFNQLHLRGDNTAAPDGSTDPASWALADSVQWRVDSGVAVQAGNMVGSIPVVKLGPGTLRYTGIASFPSFVTVNEGALDVDWHLAGTVRVNSNARLEGSGTVRQAIIHAAGVLSPGSGTGHTAAFTVTEKLEFQPGAIFEVDATAAGPADSVLVAGTALLDGHVMTRAGDGDWQPSTSYSILQATDGFQGTRFASVATNLAFLTPTLSYDDTTVRLRLDRNGTPLGEGGETPTEDDVADVVDENVSPAPQKDNQQLHDRIVVMDKPQASVAFNQLSGNWTASVRSGLLEDSRFVREAVLRNAGTSPSWSHAFYSSANRASTGGTPADERDIGGLVMGMERPISSAVRLGGFLGVQQSLSRRRLAVADAKVQSMHAGLALATRIWNTDVTLGLARTWHKIHSHRKVAVAGLHDALSGNYRGRTMQLFGEIVAPMRWLAKALGTPASTISPFVRMAWVQGRTDGFVESGGAAATHVLPARQSLLFSTLGLQAAHVWDTPAGSAQWQGQLAWHHAGGDLRAFSHQYFRDSARQTVFASEGLPVTRRAWSMELSMQADLTKAVSLGVGYAGRYSAGRQDHGARATVRWTF</sequence>
<dbReference type="InterPro" id="IPR005546">
    <property type="entry name" value="Autotransporte_beta"/>
</dbReference>
<dbReference type="InterPro" id="IPR011050">
    <property type="entry name" value="Pectin_lyase_fold/virulence"/>
</dbReference>
<evidence type="ECO:0000256" key="1">
    <source>
        <dbReference type="ARBA" id="ARBA00022729"/>
    </source>
</evidence>
<proteinExistence type="predicted"/>
<dbReference type="InterPro" id="IPR013425">
    <property type="entry name" value="Autotrns_rpt"/>
</dbReference>
<dbReference type="Pfam" id="PF03797">
    <property type="entry name" value="Autotransporter"/>
    <property type="match status" value="1"/>
</dbReference>
<dbReference type="EMBL" id="PDNV01000013">
    <property type="protein sequence ID" value="PLC52476.1"/>
    <property type="molecule type" value="Genomic_DNA"/>
</dbReference>
<gene>
    <name evidence="3" type="ORF">CR155_18435</name>
</gene>
<reference evidence="3 4" key="1">
    <citation type="submission" date="2017-10" db="EMBL/GenBank/DDBJ databases">
        <title>Two draft genome sequences of Pusillimonas sp. strains isolated from a nitrate- and radionuclide-contaminated groundwater in Russia.</title>
        <authorList>
            <person name="Grouzdev D.S."/>
            <person name="Tourova T.P."/>
            <person name="Goeva M.A."/>
            <person name="Babich T.L."/>
            <person name="Sokolova D.S."/>
            <person name="Abdullin R."/>
            <person name="Poltaraus A.B."/>
            <person name="Toshchakov S.V."/>
            <person name="Nazina T.N."/>
        </authorList>
    </citation>
    <scope>NUCLEOTIDE SEQUENCE [LARGE SCALE GENOMIC DNA]</scope>
    <source>
        <strain evidence="3 4">JR1/69-2-13</strain>
    </source>
</reference>
<dbReference type="RefSeq" id="WP_102071495.1">
    <property type="nucleotide sequence ID" value="NZ_PDNV01000013.1"/>
</dbReference>
<feature type="domain" description="Autotransporter" evidence="2">
    <location>
        <begin position="477"/>
        <end position="763"/>
    </location>
</feature>
<evidence type="ECO:0000313" key="3">
    <source>
        <dbReference type="EMBL" id="PLC52476.1"/>
    </source>
</evidence>
<dbReference type="PROSITE" id="PS51208">
    <property type="entry name" value="AUTOTRANSPORTER"/>
    <property type="match status" value="1"/>
</dbReference>
<dbReference type="SUPFAM" id="SSF103515">
    <property type="entry name" value="Autotransporter"/>
    <property type="match status" value="1"/>
</dbReference>
<dbReference type="InterPro" id="IPR036709">
    <property type="entry name" value="Autotransporte_beta_dom_sf"/>
</dbReference>
<keyword evidence="1" id="KW-0732">Signal</keyword>
<evidence type="ECO:0000313" key="4">
    <source>
        <dbReference type="Proteomes" id="UP000234328"/>
    </source>
</evidence>
<evidence type="ECO:0000259" key="2">
    <source>
        <dbReference type="PROSITE" id="PS51208"/>
    </source>
</evidence>
<comment type="caution">
    <text evidence="3">The sequence shown here is derived from an EMBL/GenBank/DDBJ whole genome shotgun (WGS) entry which is preliminary data.</text>
</comment>
<name>A0A2N4UBS3_9BURK</name>
<dbReference type="SUPFAM" id="SSF51126">
    <property type="entry name" value="Pectin lyase-like"/>
    <property type="match status" value="2"/>
</dbReference>
<dbReference type="NCBIfam" id="TIGR02601">
    <property type="entry name" value="autotrns_rpt"/>
    <property type="match status" value="1"/>
</dbReference>
<dbReference type="AlphaFoldDB" id="A0A2N4UBS3"/>
<dbReference type="Pfam" id="PF12951">
    <property type="entry name" value="PATR"/>
    <property type="match status" value="1"/>
</dbReference>
<keyword evidence="4" id="KW-1185">Reference proteome</keyword>
<protein>
    <recommendedName>
        <fullName evidence="2">Autotransporter domain-containing protein</fullName>
    </recommendedName>
</protein>
<dbReference type="Gene3D" id="2.40.128.130">
    <property type="entry name" value="Autotransporter beta-domain"/>
    <property type="match status" value="1"/>
</dbReference>
<dbReference type="OrthoDB" id="5760545at2"/>
<dbReference type="Proteomes" id="UP000234328">
    <property type="component" value="Unassembled WGS sequence"/>
</dbReference>
<organism evidence="3 4">
    <name type="scientific">Pollutimonas nitritireducens</name>
    <dbReference type="NCBI Taxonomy" id="2045209"/>
    <lineage>
        <taxon>Bacteria</taxon>
        <taxon>Pseudomonadati</taxon>
        <taxon>Pseudomonadota</taxon>
        <taxon>Betaproteobacteria</taxon>
        <taxon>Burkholderiales</taxon>
        <taxon>Alcaligenaceae</taxon>
        <taxon>Pollutimonas</taxon>
    </lineage>
</organism>
<accession>A0A2N4UBS3</accession>
<dbReference type="SMART" id="SM00869">
    <property type="entry name" value="Autotransporter"/>
    <property type="match status" value="1"/>
</dbReference>